<organism evidence="1 2">
    <name type="scientific">Phyllosticta citricarpa</name>
    <dbReference type="NCBI Taxonomy" id="55181"/>
    <lineage>
        <taxon>Eukaryota</taxon>
        <taxon>Fungi</taxon>
        <taxon>Dikarya</taxon>
        <taxon>Ascomycota</taxon>
        <taxon>Pezizomycotina</taxon>
        <taxon>Dothideomycetes</taxon>
        <taxon>Dothideomycetes incertae sedis</taxon>
        <taxon>Botryosphaeriales</taxon>
        <taxon>Phyllostictaceae</taxon>
        <taxon>Phyllosticta</taxon>
    </lineage>
</organism>
<sequence>MPTTLGQGAWWAAWLGVMGSWGCDKAFKLKALSIMTCPAGAAAFALASYPSRLPHKHGRAISMRPSHVCGADGMLSRVSTCASRRAPLELSIRVAGTCRQPMSLGTAPLSGRQGWPRIKVEAKLLD</sequence>
<gene>
    <name evidence="1" type="ORF">IWX46DRAFT_348774</name>
</gene>
<reference evidence="1 2" key="1">
    <citation type="submission" date="2024-04" db="EMBL/GenBank/DDBJ databases">
        <title>Phyllosticta paracitricarpa is synonymous to the EU quarantine fungus P. citricarpa based on phylogenomic analyses.</title>
        <authorList>
            <consortium name="Lawrence Berkeley National Laboratory"/>
            <person name="Van Ingen-Buijs V.A."/>
            <person name="Van Westerhoven A.C."/>
            <person name="Haridas S."/>
            <person name="Skiadas P."/>
            <person name="Martin F."/>
            <person name="Groenewald J.Z."/>
            <person name="Crous P.W."/>
            <person name="Seidl M.F."/>
        </authorList>
    </citation>
    <scope>NUCLEOTIDE SEQUENCE [LARGE SCALE GENOMIC DNA]</scope>
    <source>
        <strain evidence="1 2">CBS 122670</strain>
    </source>
</reference>
<accession>A0ABR1MNE3</accession>
<dbReference type="EMBL" id="JBBPDW010000005">
    <property type="protein sequence ID" value="KAK7552595.1"/>
    <property type="molecule type" value="Genomic_DNA"/>
</dbReference>
<dbReference type="Proteomes" id="UP001365128">
    <property type="component" value="Unassembled WGS sequence"/>
</dbReference>
<evidence type="ECO:0008006" key="3">
    <source>
        <dbReference type="Google" id="ProtNLM"/>
    </source>
</evidence>
<proteinExistence type="predicted"/>
<name>A0ABR1MNE3_9PEZI</name>
<evidence type="ECO:0000313" key="2">
    <source>
        <dbReference type="Proteomes" id="UP001365128"/>
    </source>
</evidence>
<keyword evidence="2" id="KW-1185">Reference proteome</keyword>
<protein>
    <recommendedName>
        <fullName evidence="3">Secreted protein</fullName>
    </recommendedName>
</protein>
<evidence type="ECO:0000313" key="1">
    <source>
        <dbReference type="EMBL" id="KAK7552595.1"/>
    </source>
</evidence>
<comment type="caution">
    <text evidence="1">The sequence shown here is derived from an EMBL/GenBank/DDBJ whole genome shotgun (WGS) entry which is preliminary data.</text>
</comment>